<keyword evidence="21" id="KW-0805">Transcription regulation</keyword>
<dbReference type="GeneTree" id="ENSGT00940000160873"/>
<dbReference type="SUPFAM" id="SSF52540">
    <property type="entry name" value="P-loop containing nucleoside triphosphate hydrolases"/>
    <property type="match status" value="1"/>
</dbReference>
<evidence type="ECO:0000256" key="3">
    <source>
        <dbReference type="ARBA" id="ARBA00004173"/>
    </source>
</evidence>
<keyword evidence="16" id="KW-0378">Hydrolase</keyword>
<evidence type="ECO:0000256" key="12">
    <source>
        <dbReference type="ARBA" id="ARBA00022553"/>
    </source>
</evidence>
<dbReference type="InterPro" id="IPR029495">
    <property type="entry name" value="NACHT-assoc"/>
</dbReference>
<dbReference type="PANTHER" id="PTHR45690:SF19">
    <property type="entry name" value="NACHT, LRR AND PYD DOMAINS-CONTAINING PROTEIN 3"/>
    <property type="match status" value="1"/>
</dbReference>
<evidence type="ECO:0000259" key="37">
    <source>
        <dbReference type="PROSITE" id="PS50837"/>
    </source>
</evidence>
<dbReference type="HOGENOM" id="CLU_002274_2_1_1"/>
<dbReference type="GO" id="GO:0045087">
    <property type="term" value="P:innate immune response"/>
    <property type="evidence" value="ECO:0007669"/>
    <property type="project" value="UniProtKB-KW"/>
</dbReference>
<evidence type="ECO:0000256" key="15">
    <source>
        <dbReference type="ARBA" id="ARBA00022741"/>
    </source>
</evidence>
<keyword evidence="12" id="KW-0597">Phosphoprotein</keyword>
<keyword evidence="15" id="KW-0547">Nucleotide-binding</keyword>
<keyword evidence="17" id="KW-0256">Endoplasmic reticulum</keyword>
<comment type="catalytic activity">
    <reaction evidence="35">
        <text>ATP + H2O = ADP + phosphate + H(+)</text>
        <dbReference type="Rhea" id="RHEA:13065"/>
        <dbReference type="ChEBI" id="CHEBI:15377"/>
        <dbReference type="ChEBI" id="CHEBI:15378"/>
        <dbReference type="ChEBI" id="CHEBI:30616"/>
        <dbReference type="ChEBI" id="CHEBI:43474"/>
        <dbReference type="ChEBI" id="CHEBI:456216"/>
    </reaction>
    <physiologicalReaction direction="left-to-right" evidence="35">
        <dbReference type="Rhea" id="RHEA:13066"/>
    </physiologicalReaction>
</comment>
<keyword evidence="26" id="KW-0010">Activator</keyword>
<keyword evidence="13" id="KW-0399">Innate immunity</keyword>
<evidence type="ECO:0000256" key="11">
    <source>
        <dbReference type="ARBA" id="ARBA00022525"/>
    </source>
</evidence>
<keyword evidence="22" id="KW-0333">Golgi apparatus</keyword>
<evidence type="ECO:0000256" key="6">
    <source>
        <dbReference type="ARBA" id="ARBA00004394"/>
    </source>
</evidence>
<evidence type="ECO:0000256" key="14">
    <source>
        <dbReference type="ARBA" id="ARBA00022737"/>
    </source>
</evidence>
<dbReference type="eggNOG" id="ENOG502QS9E">
    <property type="taxonomic scope" value="Eukaryota"/>
</dbReference>
<feature type="domain" description="NACHT" evidence="37">
    <location>
        <begin position="211"/>
        <end position="528"/>
    </location>
</feature>
<dbReference type="Pfam" id="PF17779">
    <property type="entry name" value="WHD_NOD2"/>
    <property type="match status" value="1"/>
</dbReference>
<keyword evidence="25" id="KW-0564">Palmitate</keyword>
<dbReference type="Proteomes" id="UP000007267">
    <property type="component" value="Unassembled WGS sequence"/>
</dbReference>
<evidence type="ECO:0000259" key="36">
    <source>
        <dbReference type="PROSITE" id="PS50824"/>
    </source>
</evidence>
<evidence type="ECO:0000256" key="20">
    <source>
        <dbReference type="ARBA" id="ARBA00022859"/>
    </source>
</evidence>
<name>K7FTD3_PELSI</name>
<dbReference type="InterPro" id="IPR007111">
    <property type="entry name" value="NACHT_NTPase"/>
</dbReference>
<dbReference type="Gene3D" id="3.40.50.300">
    <property type="entry name" value="P-loop containing nucleotide triphosphate hydrolases"/>
    <property type="match status" value="1"/>
</dbReference>
<evidence type="ECO:0000256" key="19">
    <source>
        <dbReference type="ARBA" id="ARBA00022843"/>
    </source>
</evidence>
<evidence type="ECO:0000256" key="1">
    <source>
        <dbReference type="ARBA" id="ARBA00004110"/>
    </source>
</evidence>
<evidence type="ECO:0000256" key="26">
    <source>
        <dbReference type="ARBA" id="ARBA00023159"/>
    </source>
</evidence>
<evidence type="ECO:0000256" key="32">
    <source>
        <dbReference type="ARBA" id="ARBA00023288"/>
    </source>
</evidence>
<dbReference type="Pfam" id="PF05729">
    <property type="entry name" value="NACHT"/>
    <property type="match status" value="1"/>
</dbReference>
<dbReference type="GO" id="GO:0005576">
    <property type="term" value="C:extracellular region"/>
    <property type="evidence" value="ECO:0007669"/>
    <property type="project" value="UniProtKB-SubCell"/>
</dbReference>
<dbReference type="PROSITE" id="PS50824">
    <property type="entry name" value="DAPIN"/>
    <property type="match status" value="1"/>
</dbReference>
<keyword evidence="20" id="KW-0391">Immunity</keyword>
<keyword evidence="29" id="KW-0206">Cytoskeleton</keyword>
<evidence type="ECO:0000256" key="10">
    <source>
        <dbReference type="ARBA" id="ARBA00022499"/>
    </source>
</evidence>
<reference evidence="38" key="3">
    <citation type="submission" date="2025-08" db="UniProtKB">
        <authorList>
            <consortium name="Ensembl"/>
        </authorList>
    </citation>
    <scope>IDENTIFICATION</scope>
</reference>
<evidence type="ECO:0000256" key="8">
    <source>
        <dbReference type="ARBA" id="ARBA00008665"/>
    </source>
</evidence>
<dbReference type="GO" id="GO:0061702">
    <property type="term" value="C:canonical inflammasome complex"/>
    <property type="evidence" value="ECO:0007669"/>
    <property type="project" value="UniProtKB-SubCell"/>
</dbReference>
<dbReference type="SMART" id="SM01289">
    <property type="entry name" value="PYRIN"/>
    <property type="match status" value="1"/>
</dbReference>
<keyword evidence="19" id="KW-0832">Ubl conjugation</keyword>
<keyword evidence="14" id="KW-0677">Repeat</keyword>
<keyword evidence="9" id="KW-0963">Cytoplasm</keyword>
<evidence type="ECO:0000256" key="33">
    <source>
        <dbReference type="ARBA" id="ARBA00040040"/>
    </source>
</evidence>
<dbReference type="GO" id="GO:0005524">
    <property type="term" value="F:ATP binding"/>
    <property type="evidence" value="ECO:0007669"/>
    <property type="project" value="UniProtKB-KW"/>
</dbReference>
<keyword evidence="30" id="KW-1271">Inflammasome</keyword>
<dbReference type="Pfam" id="PF02758">
    <property type="entry name" value="PYRIN"/>
    <property type="match status" value="1"/>
</dbReference>
<evidence type="ECO:0000256" key="17">
    <source>
        <dbReference type="ARBA" id="ARBA00022824"/>
    </source>
</evidence>
<dbReference type="GO" id="GO:0005634">
    <property type="term" value="C:nucleus"/>
    <property type="evidence" value="ECO:0007669"/>
    <property type="project" value="UniProtKB-SubCell"/>
</dbReference>
<dbReference type="GO" id="GO:0005739">
    <property type="term" value="C:mitochondrion"/>
    <property type="evidence" value="ECO:0007669"/>
    <property type="project" value="UniProtKB-SubCell"/>
</dbReference>
<evidence type="ECO:0000256" key="22">
    <source>
        <dbReference type="ARBA" id="ARBA00023034"/>
    </source>
</evidence>
<evidence type="ECO:0000256" key="4">
    <source>
        <dbReference type="ARBA" id="ARBA00004240"/>
    </source>
</evidence>
<dbReference type="Ensembl" id="ENSPSIT00000011349.1">
    <property type="protein sequence ID" value="ENSPSIP00000011293.1"/>
    <property type="gene ID" value="ENSPSIG00000010082.1"/>
</dbReference>
<dbReference type="InterPro" id="IPR041267">
    <property type="entry name" value="NLRP_HD2"/>
</dbReference>
<comment type="function">
    <text evidence="34">Independently of inflammasome activation, regulates the differentiation of T helper 2 (Th2) cells and has a role in Th2 cell-dependent asthma and tumor growth. During Th2 differentiation, required for optimal IRF4 binding to IL4 promoter and for IRF4-dependent IL4 transcription. Binds to the consensus DNA sequence 5'-GRRGGNRGAG-3'. May also participate in the transcription of IL5, IL13, GATA3, CCR3, CCR4 and MAF.</text>
</comment>
<comment type="subcellular location">
    <subcellularLocation>
        <location evidence="5">Cytoplasm</location>
        <location evidence="5">Cytoskeleton</location>
        <location evidence="5">Microtubule organizing center</location>
    </subcellularLocation>
    <subcellularLocation>
        <location evidence="4">Endoplasmic reticulum</location>
    </subcellularLocation>
    <subcellularLocation>
        <location evidence="6">Golgi apparatus membrane</location>
    </subcellularLocation>
    <subcellularLocation>
        <location evidence="1">Inflammasome</location>
    </subcellularLocation>
    <subcellularLocation>
        <location evidence="3">Mitochondrion</location>
    </subcellularLocation>
    <subcellularLocation>
        <location evidence="2">Nucleus</location>
    </subcellularLocation>
    <subcellularLocation>
        <location evidence="7">Secreted</location>
    </subcellularLocation>
</comment>
<dbReference type="InterPro" id="IPR041075">
    <property type="entry name" value="NOD1/2_WH"/>
</dbReference>
<evidence type="ECO:0000256" key="27">
    <source>
        <dbReference type="ARBA" id="ARBA00023163"/>
    </source>
</evidence>
<dbReference type="InterPro" id="IPR011029">
    <property type="entry name" value="DEATH-like_dom_sf"/>
</dbReference>
<evidence type="ECO:0000256" key="7">
    <source>
        <dbReference type="ARBA" id="ARBA00004613"/>
    </source>
</evidence>
<dbReference type="Pfam" id="PF14484">
    <property type="entry name" value="FISNA"/>
    <property type="match status" value="1"/>
</dbReference>
<dbReference type="Gene3D" id="3.80.10.10">
    <property type="entry name" value="Ribonuclease Inhibitor"/>
    <property type="match status" value="2"/>
</dbReference>
<evidence type="ECO:0000256" key="5">
    <source>
        <dbReference type="ARBA" id="ARBA00004267"/>
    </source>
</evidence>
<dbReference type="InterPro" id="IPR027417">
    <property type="entry name" value="P-loop_NTPase"/>
</dbReference>
<sequence>MLPAATASKMAEELEDLEKKDFKRFRHKLSDFRYEGKRKVPRGKLENADEMDVANILVEFYGEEKAVTVTIEIFDKIGLRNSSVKLQEEREDWGKINAGLIVPGVSCLYHAALQAVCVGVLSSASDGGNCSLKLDYKAKYKEHIREKYQLIEDRNNRVGECVELNTRYTKLLIVKEHRDQKEKSEIIAKRASSTKLETLFEASGSRQTPLRTIVLQGAAGIGKTMLTKKLMVDWAYGKLYAGKFDYIFYINSREMNCISGPRSVADLILNNCPERNAPIQDILMNQEKLLFIIDGFDVFKFSFDQEESSLCTDPCQTKPVEIMLSSLLRKAILPKSYLLITTRPTALDKLRQCLKFPHFATILGFSEEERKEYFRKFFANVSQAKQALDFVKENETLFTMCFAPIVCWILCTVMKQQMESGEDLAKSSKTTTSVYMLFLSSLLDNHSNSKEVVHADLRKLCSLAAYGILNNKILFEEEDMKKHGLDGSDIQSLFLTKDVFQKDISFESVYSFIHLSFQEFFAALFYLLMKDAEKGRDSMTVQKDVNEILKKYGNSRDKSLTLTVRFLFGLLNKERVNHIEKIFGCKISLDIKQNLLKWFGVVAKASCCLTVKSIQEKRFQLELFHCLYEIHEEEFVKSAMDHFQEIGLNNSNFTKIEHMVLSFCIKNCRNGQSLYLNACTFGVEEQEKEKIKDKHESNSQRLLNMHAACGLRCCHLTSACCEDLVSALKTNPSLKELDLSGNKLGEAGIKLLCKGLKHPNCNVQKLELRGNSVTPTCLGDLAAVLTKNQSLTELDLSYSKWGDLGVKQLYKALKHPSCQLQKIKLDCCLLTSACCNDLASALGTNETLMELDLRNNELRDSGVKHLCGGLKQDRCKIQKLVLSNCYVTGACCGALSAILSKSKSLQELDLCYNKLGDAGLKVLCEGLKQPACKLQKLRLTGCGLTPACCEDLLVVISTNQSLTELNINHDALGVSGMKQLRDGLKSTSCKLQTLLLSQVLLNHTNPLRTTITEEHDLQQWHETSM</sequence>
<dbReference type="GO" id="GO:0000139">
    <property type="term" value="C:Golgi membrane"/>
    <property type="evidence" value="ECO:0007669"/>
    <property type="project" value="UniProtKB-SubCell"/>
</dbReference>
<dbReference type="Gene3D" id="1.10.533.10">
    <property type="entry name" value="Death Domain, Fas"/>
    <property type="match status" value="1"/>
</dbReference>
<evidence type="ECO:0000256" key="13">
    <source>
        <dbReference type="ARBA" id="ARBA00022588"/>
    </source>
</evidence>
<reference evidence="39" key="1">
    <citation type="submission" date="2011-10" db="EMBL/GenBank/DDBJ databases">
        <authorList>
            <consortium name="Soft-shell Turtle Genome Consortium"/>
        </authorList>
    </citation>
    <scope>NUCLEOTIDE SEQUENCE [LARGE SCALE GENOMIC DNA]</scope>
    <source>
        <strain evidence="39">Daiwa-1</strain>
    </source>
</reference>
<dbReference type="SMART" id="SM01288">
    <property type="entry name" value="FISNA"/>
    <property type="match status" value="1"/>
</dbReference>
<evidence type="ECO:0000256" key="24">
    <source>
        <dbReference type="ARBA" id="ARBA00023136"/>
    </source>
</evidence>
<dbReference type="GO" id="GO:0016787">
    <property type="term" value="F:hydrolase activity"/>
    <property type="evidence" value="ECO:0007669"/>
    <property type="project" value="UniProtKB-KW"/>
</dbReference>
<evidence type="ECO:0000256" key="35">
    <source>
        <dbReference type="ARBA" id="ARBA00048778"/>
    </source>
</evidence>
<keyword evidence="11" id="KW-0964">Secreted</keyword>
<keyword evidence="24" id="KW-0472">Membrane</keyword>
<comment type="similarity">
    <text evidence="8">Belongs to the NLRP family.</text>
</comment>
<dbReference type="PROSITE" id="PS50837">
    <property type="entry name" value="NACHT"/>
    <property type="match status" value="1"/>
</dbReference>
<dbReference type="EMBL" id="AGCU01143160">
    <property type="status" value="NOT_ANNOTATED_CDS"/>
    <property type="molecule type" value="Genomic_DNA"/>
</dbReference>
<keyword evidence="23" id="KW-0496">Mitochondrion</keyword>
<keyword evidence="10" id="KW-1017">Isopeptide bond</keyword>
<dbReference type="InterPro" id="IPR001611">
    <property type="entry name" value="Leu-rich_rpt"/>
</dbReference>
<evidence type="ECO:0000256" key="21">
    <source>
        <dbReference type="ARBA" id="ARBA00023015"/>
    </source>
</evidence>
<keyword evidence="28" id="KW-0395">Inflammatory response</keyword>
<dbReference type="SMART" id="SM00368">
    <property type="entry name" value="LRR_RI"/>
    <property type="match status" value="9"/>
</dbReference>
<evidence type="ECO:0000313" key="39">
    <source>
        <dbReference type="Proteomes" id="UP000007267"/>
    </source>
</evidence>
<dbReference type="GO" id="GO:0006954">
    <property type="term" value="P:inflammatory response"/>
    <property type="evidence" value="ECO:0007669"/>
    <property type="project" value="UniProtKB-KW"/>
</dbReference>
<dbReference type="CDD" id="cd00116">
    <property type="entry name" value="LRR_RI"/>
    <property type="match status" value="1"/>
</dbReference>
<dbReference type="OMA" id="VNSCLGE"/>
<reference evidence="38" key="4">
    <citation type="submission" date="2025-09" db="UniProtKB">
        <authorList>
            <consortium name="Ensembl"/>
        </authorList>
    </citation>
    <scope>IDENTIFICATION</scope>
</reference>
<dbReference type="InterPro" id="IPR004020">
    <property type="entry name" value="DAPIN"/>
</dbReference>
<dbReference type="EMBL" id="AGCU01143161">
    <property type="status" value="NOT_ANNOTATED_CDS"/>
    <property type="molecule type" value="Genomic_DNA"/>
</dbReference>
<dbReference type="InterPro" id="IPR050637">
    <property type="entry name" value="NLRP_innate_immun_reg"/>
</dbReference>
<evidence type="ECO:0000256" key="9">
    <source>
        <dbReference type="ARBA" id="ARBA00022490"/>
    </source>
</evidence>
<keyword evidence="31" id="KW-0539">Nucleus</keyword>
<evidence type="ECO:0000256" key="34">
    <source>
        <dbReference type="ARBA" id="ARBA00045987"/>
    </source>
</evidence>
<keyword evidence="32" id="KW-0449">Lipoprotein</keyword>
<evidence type="ECO:0000256" key="23">
    <source>
        <dbReference type="ARBA" id="ARBA00023128"/>
    </source>
</evidence>
<feature type="domain" description="Pyrin" evidence="36">
    <location>
        <begin position="1"/>
        <end position="92"/>
    </location>
</feature>
<dbReference type="Pfam" id="PF13516">
    <property type="entry name" value="LRR_6"/>
    <property type="match status" value="4"/>
</dbReference>
<keyword evidence="39" id="KW-1185">Reference proteome</keyword>
<evidence type="ECO:0000256" key="25">
    <source>
        <dbReference type="ARBA" id="ARBA00023139"/>
    </source>
</evidence>
<protein>
    <recommendedName>
        <fullName evidence="33">NACHT, LRR and PYD domains-containing protein 3</fullName>
    </recommendedName>
</protein>
<dbReference type="InterPro" id="IPR032675">
    <property type="entry name" value="LRR_dom_sf"/>
</dbReference>
<evidence type="ECO:0000256" key="31">
    <source>
        <dbReference type="ARBA" id="ARBA00023242"/>
    </source>
</evidence>
<proteinExistence type="inferred from homology"/>
<dbReference type="SUPFAM" id="SSF52047">
    <property type="entry name" value="RNI-like"/>
    <property type="match status" value="1"/>
</dbReference>
<keyword evidence="27" id="KW-0804">Transcription</keyword>
<dbReference type="GO" id="GO:0005815">
    <property type="term" value="C:microtubule organizing center"/>
    <property type="evidence" value="ECO:0007669"/>
    <property type="project" value="UniProtKB-SubCell"/>
</dbReference>
<dbReference type="STRING" id="13735.ENSPSIP00000011293"/>
<evidence type="ECO:0000256" key="16">
    <source>
        <dbReference type="ARBA" id="ARBA00022801"/>
    </source>
</evidence>
<reference evidence="39" key="2">
    <citation type="journal article" date="2013" name="Nat. Genet.">
        <title>The draft genomes of soft-shell turtle and green sea turtle yield insights into the development and evolution of the turtle-specific body plan.</title>
        <authorList>
            <person name="Wang Z."/>
            <person name="Pascual-Anaya J."/>
            <person name="Zadissa A."/>
            <person name="Li W."/>
            <person name="Niimura Y."/>
            <person name="Huang Z."/>
            <person name="Li C."/>
            <person name="White S."/>
            <person name="Xiong Z."/>
            <person name="Fang D."/>
            <person name="Wang B."/>
            <person name="Ming Y."/>
            <person name="Chen Y."/>
            <person name="Zheng Y."/>
            <person name="Kuraku S."/>
            <person name="Pignatelli M."/>
            <person name="Herrero J."/>
            <person name="Beal K."/>
            <person name="Nozawa M."/>
            <person name="Li Q."/>
            <person name="Wang J."/>
            <person name="Zhang H."/>
            <person name="Yu L."/>
            <person name="Shigenobu S."/>
            <person name="Wang J."/>
            <person name="Liu J."/>
            <person name="Flicek P."/>
            <person name="Searle S."/>
            <person name="Wang J."/>
            <person name="Kuratani S."/>
            <person name="Yin Y."/>
            <person name="Aken B."/>
            <person name="Zhang G."/>
            <person name="Irie N."/>
        </authorList>
    </citation>
    <scope>NUCLEOTIDE SEQUENCE [LARGE SCALE GENOMIC DNA]</scope>
    <source>
        <strain evidence="39">Daiwa-1</strain>
    </source>
</reference>
<organism evidence="38 39">
    <name type="scientific">Pelodiscus sinensis</name>
    <name type="common">Chinese softshell turtle</name>
    <name type="synonym">Trionyx sinensis</name>
    <dbReference type="NCBI Taxonomy" id="13735"/>
    <lineage>
        <taxon>Eukaryota</taxon>
        <taxon>Metazoa</taxon>
        <taxon>Chordata</taxon>
        <taxon>Craniata</taxon>
        <taxon>Vertebrata</taxon>
        <taxon>Euteleostomi</taxon>
        <taxon>Archelosauria</taxon>
        <taxon>Testudinata</taxon>
        <taxon>Testudines</taxon>
        <taxon>Cryptodira</taxon>
        <taxon>Trionychia</taxon>
        <taxon>Trionychidae</taxon>
        <taxon>Pelodiscus</taxon>
    </lineage>
</organism>
<evidence type="ECO:0000256" key="18">
    <source>
        <dbReference type="ARBA" id="ARBA00022840"/>
    </source>
</evidence>
<evidence type="ECO:0000256" key="2">
    <source>
        <dbReference type="ARBA" id="ARBA00004123"/>
    </source>
</evidence>
<evidence type="ECO:0000256" key="30">
    <source>
        <dbReference type="ARBA" id="ARBA00023233"/>
    </source>
</evidence>
<dbReference type="CDD" id="cd08321">
    <property type="entry name" value="Pyrin_ASC-like"/>
    <property type="match status" value="1"/>
</dbReference>
<evidence type="ECO:0000256" key="29">
    <source>
        <dbReference type="ARBA" id="ARBA00023212"/>
    </source>
</evidence>
<dbReference type="GO" id="GO:0005783">
    <property type="term" value="C:endoplasmic reticulum"/>
    <property type="evidence" value="ECO:0007669"/>
    <property type="project" value="UniProtKB-SubCell"/>
</dbReference>
<dbReference type="SUPFAM" id="SSF47986">
    <property type="entry name" value="DEATH domain"/>
    <property type="match status" value="1"/>
</dbReference>
<dbReference type="AlphaFoldDB" id="K7FTD3"/>
<accession>K7FTD3</accession>
<evidence type="ECO:0000313" key="38">
    <source>
        <dbReference type="Ensembl" id="ENSPSIP00000011293.1"/>
    </source>
</evidence>
<evidence type="ECO:0000256" key="28">
    <source>
        <dbReference type="ARBA" id="ARBA00023198"/>
    </source>
</evidence>
<dbReference type="PANTHER" id="PTHR45690">
    <property type="entry name" value="NACHT, LRR AND PYD DOMAINS-CONTAINING PROTEIN 12"/>
    <property type="match status" value="1"/>
</dbReference>
<keyword evidence="18" id="KW-0067">ATP-binding</keyword>
<dbReference type="Pfam" id="PF17776">
    <property type="entry name" value="NLRC4_HD2"/>
    <property type="match status" value="1"/>
</dbReference>